<dbReference type="NCBIfam" id="NF033859">
    <property type="entry name" value="SMEK_N"/>
    <property type="match status" value="1"/>
</dbReference>
<dbReference type="GeneID" id="97329434"/>
<dbReference type="RefSeq" id="WP_009319921.1">
    <property type="nucleotide sequence ID" value="NZ_CAUCNQ010000047.1"/>
</dbReference>
<dbReference type="AlphaFoldDB" id="A0A174A8I7"/>
<reference evidence="2 4" key="1">
    <citation type="submission" date="2015-09" db="EMBL/GenBank/DDBJ databases">
        <authorList>
            <consortium name="Pathogen Informatics"/>
        </authorList>
    </citation>
    <scope>NUCLEOTIDE SEQUENCE [LARGE SCALE GENOMIC DNA]</scope>
    <source>
        <strain evidence="2 4">2789STDY5834841</strain>
    </source>
</reference>
<name>A0A174A8I7_9FIRM</name>
<reference evidence="3 5" key="2">
    <citation type="journal article" date="2019" name="Science, e1252229">
        <title>Invertible promoters mediate bacterial phase variation, antibiotic resistance, and host adaptation in the gut.</title>
        <authorList>
            <person name="Jiang X."/>
            <person name="Hall A.B."/>
            <person name="Arthur T.D."/>
            <person name="Plichta D.R."/>
            <person name="Covington C.T."/>
            <person name="Poyet M."/>
            <person name="Crothers J."/>
            <person name="Moses P.L."/>
            <person name="Tolonen A.C."/>
            <person name="Vlamakis H."/>
            <person name="Alm E.J."/>
            <person name="Xavier R.J."/>
        </authorList>
    </citation>
    <scope>NUCLEOTIDE SEQUENCE [LARGE SCALE GENOMIC DNA]</scope>
    <source>
        <strain evidence="3">Aa_0143</strain>
        <strain evidence="5">aa_0143</strain>
    </source>
</reference>
<organism evidence="2 4">
    <name type="scientific">[Ruminococcus] torques</name>
    <dbReference type="NCBI Taxonomy" id="33039"/>
    <lineage>
        <taxon>Bacteria</taxon>
        <taxon>Bacillati</taxon>
        <taxon>Bacillota</taxon>
        <taxon>Clostridia</taxon>
        <taxon>Lachnospirales</taxon>
        <taxon>Lachnospiraceae</taxon>
        <taxon>Mediterraneibacter</taxon>
    </lineage>
</organism>
<protein>
    <recommendedName>
        <fullName evidence="1">SMEK domain-containing protein</fullName>
    </recommendedName>
</protein>
<evidence type="ECO:0000313" key="4">
    <source>
        <dbReference type="Proteomes" id="UP000095787"/>
    </source>
</evidence>
<evidence type="ECO:0000313" key="3">
    <source>
        <dbReference type="EMBL" id="RYS76829.1"/>
    </source>
</evidence>
<feature type="domain" description="SMEK" evidence="1">
    <location>
        <begin position="11"/>
        <end position="146"/>
    </location>
</feature>
<dbReference type="Proteomes" id="UP000095787">
    <property type="component" value="Unassembled WGS sequence"/>
</dbReference>
<sequence>MMNKEVYLKNVAESLALLSREVSILNAVNLYDINIVAEDFFPGLLNLIYGYELKNANYLEKNAPAIDLVDPKNRIAVQVTSDNSSTKIKHTIEEFNKNKAYQSYDRLIVLILTQKKKYSSNFDTQGMFSFEKERDIWDVEKLMQDVRELETEQIKAISNYLSAELCNKYYSVKETQASEVDTIIDLIEYISQHRKVKKPCETTVDPEYKIYKRFRDFADRLIAEYTTLYTIYGEALKIVNETLGIDEAQDIIIMFYLQDISVQFLEEEQDNPIAALNKLVTYFETKLSANGKKYDRSAIKFYLVNEMIKCRVFPNERSEYDAGK</sequence>
<accession>A0A174A8I7</accession>
<proteinExistence type="predicted"/>
<dbReference type="Pfam" id="PF21941">
    <property type="entry name" value="SMEK_N"/>
    <property type="match status" value="1"/>
</dbReference>
<evidence type="ECO:0000259" key="1">
    <source>
        <dbReference type="Pfam" id="PF21941"/>
    </source>
</evidence>
<dbReference type="EMBL" id="RCYR01000041">
    <property type="protein sequence ID" value="RYS76829.1"/>
    <property type="molecule type" value="Genomic_DNA"/>
</dbReference>
<dbReference type="Proteomes" id="UP000292665">
    <property type="component" value="Unassembled WGS sequence"/>
</dbReference>
<evidence type="ECO:0000313" key="5">
    <source>
        <dbReference type="Proteomes" id="UP000292665"/>
    </source>
</evidence>
<dbReference type="InterPro" id="IPR047740">
    <property type="entry name" value="SMEK_dom"/>
</dbReference>
<dbReference type="EMBL" id="CYZO01000010">
    <property type="protein sequence ID" value="CUN84607.1"/>
    <property type="molecule type" value="Genomic_DNA"/>
</dbReference>
<gene>
    <name evidence="3" type="ORF">EAI93_12920</name>
    <name evidence="2" type="ORF">ERS852456_00955</name>
</gene>
<evidence type="ECO:0000313" key="2">
    <source>
        <dbReference type="EMBL" id="CUN84607.1"/>
    </source>
</evidence>